<feature type="region of interest" description="Disordered" evidence="2">
    <location>
        <begin position="701"/>
        <end position="735"/>
    </location>
</feature>
<gene>
    <name evidence="3" type="ORF">BGZ65_008652</name>
</gene>
<proteinExistence type="predicted"/>
<dbReference type="OrthoDB" id="2444617at2759"/>
<keyword evidence="4" id="KW-1185">Reference proteome</keyword>
<organism evidence="3 4">
    <name type="scientific">Modicella reniformis</name>
    <dbReference type="NCBI Taxonomy" id="1440133"/>
    <lineage>
        <taxon>Eukaryota</taxon>
        <taxon>Fungi</taxon>
        <taxon>Fungi incertae sedis</taxon>
        <taxon>Mucoromycota</taxon>
        <taxon>Mortierellomycotina</taxon>
        <taxon>Mortierellomycetes</taxon>
        <taxon>Mortierellales</taxon>
        <taxon>Mortierellaceae</taxon>
        <taxon>Modicella</taxon>
    </lineage>
</organism>
<keyword evidence="1" id="KW-0175">Coiled coil</keyword>
<comment type="caution">
    <text evidence="3">The sequence shown here is derived from an EMBL/GenBank/DDBJ whole genome shotgun (WGS) entry which is preliminary data.</text>
</comment>
<dbReference type="AlphaFoldDB" id="A0A9P6J6Q1"/>
<evidence type="ECO:0000313" key="4">
    <source>
        <dbReference type="Proteomes" id="UP000749646"/>
    </source>
</evidence>
<evidence type="ECO:0000256" key="2">
    <source>
        <dbReference type="SAM" id="MobiDB-lite"/>
    </source>
</evidence>
<feature type="coiled-coil region" evidence="1">
    <location>
        <begin position="223"/>
        <end position="261"/>
    </location>
</feature>
<accession>A0A9P6J6Q1</accession>
<evidence type="ECO:0000313" key="3">
    <source>
        <dbReference type="EMBL" id="KAF9963868.1"/>
    </source>
</evidence>
<evidence type="ECO:0000256" key="1">
    <source>
        <dbReference type="SAM" id="Coils"/>
    </source>
</evidence>
<protein>
    <submittedName>
        <fullName evidence="3">Uncharacterized protein</fullName>
    </submittedName>
</protein>
<dbReference type="EMBL" id="JAAAHW010006252">
    <property type="protein sequence ID" value="KAF9963868.1"/>
    <property type="molecule type" value="Genomic_DNA"/>
</dbReference>
<dbReference type="Proteomes" id="UP000749646">
    <property type="component" value="Unassembled WGS sequence"/>
</dbReference>
<name>A0A9P6J6Q1_9FUNG</name>
<sequence length="901" mass="103256">MEPSTDSGNNSDEQPMQAFQSLSMDDTIDIPTRTDLTTGKYIILWRDIRCVFENARFIRNGESQVLFMTDENFQEINPRRIKYYPGVVLEVVVRGKVQVQTDSSSEATLTEYNTDHPTEYATDVDATIEHRVDTKDLVRYEGKISGDRDSVLDFLHSGNIHLIQSLGEHFGRLRTEMNQSKANQERLVQNQQIMGARQLEIQQLQLQTKEELCVRLQEMHHIQRQTEEHLIKKQQELNQLQQHMQEELAKKHEEIIELQQQSLDKLATIQNRQQAVLTQVYELHEHPIPRLFIVLPKTMEHHGREENPDLEQFRLYFLCECGTHTMVEHCKNPPEIHLAKHEGYDLNSPTEFFQIYGSYILTLMNMVKIGITAAGLVVPPLANLKILNGMDSAQDHYLRSNIVPLVDYTINTLEDFKSNVETSSKSDTEHTHFDGLDVLEGANLRQLESFLKAEDKNGILGNLYRIVTPEGHVKWVCLDHYRANDRDSVIQRLRDVVEVNSGMFIEETGRIEIKVGSNILAKQFYDTMVKASGIQELVITLEWNATMDDLRALSKAVTMANVIQLTVDGTHLKNPTLDVNNRGRRYDPILKIASNGRMQSLNLKGFDDFFFRVSESCLATTYNLQVFSLEWINPVRDDSLGTFVSFLKCCPTLTTLKLKLSRRYAMEDHITKELGNLFNPIVEVKVDPSIVSRDKKTGTGFISRWRGPKHPNAANISPHDEHDDSEVQPSGSGIVRKAKTKLTKYTRSFQKEIQRNTDRYDGGSKLLVLKDDSEVLTDPDISDMDSIDLTTKNKQQDWERKDLKQPCSATPPKDGRFLFANNSHDLTVMNYPDERCRQEAGQIFKLDSSRQSHYPTISNKGVCQRMELKVRCNTQSDLFKSPQVSQGEREVVGRTRGASWV</sequence>
<reference evidence="3" key="1">
    <citation type="journal article" date="2020" name="Fungal Divers.">
        <title>Resolving the Mortierellaceae phylogeny through synthesis of multi-gene phylogenetics and phylogenomics.</title>
        <authorList>
            <person name="Vandepol N."/>
            <person name="Liber J."/>
            <person name="Desiro A."/>
            <person name="Na H."/>
            <person name="Kennedy M."/>
            <person name="Barry K."/>
            <person name="Grigoriev I.V."/>
            <person name="Miller A.N."/>
            <person name="O'Donnell K."/>
            <person name="Stajich J.E."/>
            <person name="Bonito G."/>
        </authorList>
    </citation>
    <scope>NUCLEOTIDE SEQUENCE</scope>
    <source>
        <strain evidence="3">MES-2147</strain>
    </source>
</reference>